<sequence length="300" mass="32050">TNFTTDWQNYKSIGIIDTFSIQNAFGFQYPLTLKHTNGTFTMSSQTSMKMYWGFASDLWAITSPTTSIYGASLIRSSPTFAYSGATTLENVLVQNGTLSASLIKQGGFGAFRASIGPFGSVDLKRVAVPQSLFKYYAQVKDMVATMRGQSSEFSKQYLALPRVNTFGYVPASWLRSDVKYLVGGNLLCNGKSASSIKSGPTLLTGATSTCGSALGEVFSSTALGSLMGVLGANLTRNVTTTEMSTICSQALSLSLTMCSTSLVGAPSQFLLNTTLLPDQTVIPKLQAFAQIAQQDVYQLG</sequence>
<dbReference type="EMBL" id="VJMH01001308">
    <property type="protein sequence ID" value="KAF0712345.1"/>
    <property type="molecule type" value="Genomic_DNA"/>
</dbReference>
<proteinExistence type="predicted"/>
<protein>
    <recommendedName>
        <fullName evidence="2">Peptidase A1 domain-containing protein</fullName>
    </recommendedName>
</protein>
<dbReference type="OrthoDB" id="78977at2759"/>
<dbReference type="AlphaFoldDB" id="A0A6A4ZJJ6"/>
<gene>
    <name evidence="1" type="ORF">As57867_004847</name>
</gene>
<feature type="non-terminal residue" evidence="1">
    <location>
        <position position="1"/>
    </location>
</feature>
<feature type="non-terminal residue" evidence="1">
    <location>
        <position position="300"/>
    </location>
</feature>
<name>A0A6A4ZJJ6_9STRA</name>
<organism evidence="1">
    <name type="scientific">Aphanomyces stellatus</name>
    <dbReference type="NCBI Taxonomy" id="120398"/>
    <lineage>
        <taxon>Eukaryota</taxon>
        <taxon>Sar</taxon>
        <taxon>Stramenopiles</taxon>
        <taxon>Oomycota</taxon>
        <taxon>Saprolegniomycetes</taxon>
        <taxon>Saprolegniales</taxon>
        <taxon>Verrucalvaceae</taxon>
        <taxon>Aphanomyces</taxon>
    </lineage>
</organism>
<evidence type="ECO:0000313" key="1">
    <source>
        <dbReference type="EMBL" id="KAF0712345.1"/>
    </source>
</evidence>
<accession>A0A6A4ZJJ6</accession>
<evidence type="ECO:0008006" key="2">
    <source>
        <dbReference type="Google" id="ProtNLM"/>
    </source>
</evidence>
<comment type="caution">
    <text evidence="1">The sequence shown here is derived from an EMBL/GenBank/DDBJ whole genome shotgun (WGS) entry which is preliminary data.</text>
</comment>
<reference evidence="1" key="1">
    <citation type="submission" date="2019-06" db="EMBL/GenBank/DDBJ databases">
        <title>Genomics analysis of Aphanomyces spp. identifies a new class of oomycete effector associated with host adaptation.</title>
        <authorList>
            <person name="Gaulin E."/>
        </authorList>
    </citation>
    <scope>NUCLEOTIDE SEQUENCE</scope>
    <source>
        <strain evidence="1">CBS 578.67</strain>
    </source>
</reference>